<keyword evidence="3" id="KW-1185">Reference proteome</keyword>
<proteinExistence type="predicted"/>
<gene>
    <name evidence="2" type="ORF">EYF80_067314</name>
</gene>
<reference evidence="2 3" key="1">
    <citation type="submission" date="2019-03" db="EMBL/GenBank/DDBJ databases">
        <title>First draft genome of Liparis tanakae, snailfish: a comprehensive survey of snailfish specific genes.</title>
        <authorList>
            <person name="Kim W."/>
            <person name="Song I."/>
            <person name="Jeong J.-H."/>
            <person name="Kim D."/>
            <person name="Kim S."/>
            <person name="Ryu S."/>
            <person name="Song J.Y."/>
            <person name="Lee S.K."/>
        </authorList>
    </citation>
    <scope>NUCLEOTIDE SEQUENCE [LARGE SCALE GENOMIC DNA]</scope>
    <source>
        <tissue evidence="2">Muscle</tissue>
    </source>
</reference>
<feature type="compositionally biased region" description="Polar residues" evidence="1">
    <location>
        <begin position="14"/>
        <end position="29"/>
    </location>
</feature>
<dbReference type="EMBL" id="SRLO01021884">
    <property type="protein sequence ID" value="TNN22572.1"/>
    <property type="molecule type" value="Genomic_DNA"/>
</dbReference>
<dbReference type="AlphaFoldDB" id="A0A4Z2E2H0"/>
<comment type="caution">
    <text evidence="2">The sequence shown here is derived from an EMBL/GenBank/DDBJ whole genome shotgun (WGS) entry which is preliminary data.</text>
</comment>
<dbReference type="Proteomes" id="UP000314294">
    <property type="component" value="Unassembled WGS sequence"/>
</dbReference>
<protein>
    <submittedName>
        <fullName evidence="2">Uncharacterized protein</fullName>
    </submittedName>
</protein>
<organism evidence="2 3">
    <name type="scientific">Liparis tanakae</name>
    <name type="common">Tanaka's snailfish</name>
    <dbReference type="NCBI Taxonomy" id="230148"/>
    <lineage>
        <taxon>Eukaryota</taxon>
        <taxon>Metazoa</taxon>
        <taxon>Chordata</taxon>
        <taxon>Craniata</taxon>
        <taxon>Vertebrata</taxon>
        <taxon>Euteleostomi</taxon>
        <taxon>Actinopterygii</taxon>
        <taxon>Neopterygii</taxon>
        <taxon>Teleostei</taxon>
        <taxon>Neoteleostei</taxon>
        <taxon>Acanthomorphata</taxon>
        <taxon>Eupercaria</taxon>
        <taxon>Perciformes</taxon>
        <taxon>Cottioidei</taxon>
        <taxon>Cottales</taxon>
        <taxon>Liparidae</taxon>
        <taxon>Liparis</taxon>
    </lineage>
</organism>
<name>A0A4Z2E2H0_9TELE</name>
<sequence>MFPKDVCFERSTKVGVSTPRSGRSLPQTGSDRKAKRTLHVEVHEQRPSQHGELLLGNTCRTCGPLTCCFRDFRCDPGPGLQHERVLTLTVEPRWSSRCCSSSLVSLTQREL</sequence>
<feature type="region of interest" description="Disordered" evidence="1">
    <location>
        <begin position="13"/>
        <end position="34"/>
    </location>
</feature>
<evidence type="ECO:0000313" key="2">
    <source>
        <dbReference type="EMBL" id="TNN22572.1"/>
    </source>
</evidence>
<evidence type="ECO:0000256" key="1">
    <source>
        <dbReference type="SAM" id="MobiDB-lite"/>
    </source>
</evidence>
<evidence type="ECO:0000313" key="3">
    <source>
        <dbReference type="Proteomes" id="UP000314294"/>
    </source>
</evidence>
<accession>A0A4Z2E2H0</accession>